<keyword evidence="6" id="KW-0812">Transmembrane</keyword>
<evidence type="ECO:0000313" key="9">
    <source>
        <dbReference type="Proteomes" id="UP000268094"/>
    </source>
</evidence>
<dbReference type="SUPFAM" id="SSF74653">
    <property type="entry name" value="TolA/TonB C-terminal domain"/>
    <property type="match status" value="1"/>
</dbReference>
<proteinExistence type="predicted"/>
<dbReference type="RefSeq" id="WP_120539004.1">
    <property type="nucleotide sequence ID" value="NZ_RAVZ01000009.1"/>
</dbReference>
<evidence type="ECO:0000256" key="2">
    <source>
        <dbReference type="ARBA" id="ARBA00022741"/>
    </source>
</evidence>
<keyword evidence="6" id="KW-1133">Transmembrane helix</keyword>
<evidence type="ECO:0000256" key="5">
    <source>
        <dbReference type="PROSITE-ProRule" id="PRU10141"/>
    </source>
</evidence>
<evidence type="ECO:0000256" key="6">
    <source>
        <dbReference type="SAM" id="Phobius"/>
    </source>
</evidence>
<dbReference type="InterPro" id="IPR011009">
    <property type="entry name" value="Kinase-like_dom_sf"/>
</dbReference>
<keyword evidence="3" id="KW-0418">Kinase</keyword>
<dbReference type="AlphaFoldDB" id="A0A3A8JBY0"/>
<dbReference type="InterPro" id="IPR017441">
    <property type="entry name" value="Protein_kinase_ATP_BS"/>
</dbReference>
<comment type="caution">
    <text evidence="8">The sequence shown here is derived from an EMBL/GenBank/DDBJ whole genome shotgun (WGS) entry which is preliminary data.</text>
</comment>
<gene>
    <name evidence="8" type="ORF">D7V88_02685</name>
</gene>
<dbReference type="InterPro" id="IPR008271">
    <property type="entry name" value="Ser/Thr_kinase_AS"/>
</dbReference>
<dbReference type="Gene3D" id="3.30.2420.10">
    <property type="entry name" value="TonB"/>
    <property type="match status" value="1"/>
</dbReference>
<dbReference type="PROSITE" id="PS00108">
    <property type="entry name" value="PROTEIN_KINASE_ST"/>
    <property type="match status" value="1"/>
</dbReference>
<evidence type="ECO:0000256" key="3">
    <source>
        <dbReference type="ARBA" id="ARBA00022777"/>
    </source>
</evidence>
<dbReference type="Pfam" id="PF00069">
    <property type="entry name" value="Pkinase"/>
    <property type="match status" value="1"/>
</dbReference>
<feature type="domain" description="Protein kinase" evidence="7">
    <location>
        <begin position="26"/>
        <end position="302"/>
    </location>
</feature>
<dbReference type="SMART" id="SM00220">
    <property type="entry name" value="S_TKc"/>
    <property type="match status" value="1"/>
</dbReference>
<dbReference type="GO" id="GO:0005524">
    <property type="term" value="F:ATP binding"/>
    <property type="evidence" value="ECO:0007669"/>
    <property type="project" value="UniProtKB-UniRule"/>
</dbReference>
<keyword evidence="6" id="KW-0472">Membrane</keyword>
<dbReference type="PROSITE" id="PS50011">
    <property type="entry name" value="PROTEIN_KINASE_DOM"/>
    <property type="match status" value="1"/>
</dbReference>
<evidence type="ECO:0000256" key="4">
    <source>
        <dbReference type="ARBA" id="ARBA00022840"/>
    </source>
</evidence>
<protein>
    <submittedName>
        <fullName evidence="8">PEGA domain-containing protein</fullName>
    </submittedName>
</protein>
<dbReference type="SUPFAM" id="SSF56112">
    <property type="entry name" value="Protein kinase-like (PK-like)"/>
    <property type="match status" value="1"/>
</dbReference>
<keyword evidence="1" id="KW-0808">Transferase</keyword>
<dbReference type="InterPro" id="IPR013229">
    <property type="entry name" value="PEGA"/>
</dbReference>
<dbReference type="Pfam" id="PF03544">
    <property type="entry name" value="TonB_C"/>
    <property type="match status" value="1"/>
</dbReference>
<dbReference type="CDD" id="cd14014">
    <property type="entry name" value="STKc_PknB_like"/>
    <property type="match status" value="1"/>
</dbReference>
<dbReference type="Gene3D" id="3.30.200.20">
    <property type="entry name" value="Phosphorylase Kinase, domain 1"/>
    <property type="match status" value="1"/>
</dbReference>
<accession>A0A3A8JBY0</accession>
<keyword evidence="2 5" id="KW-0547">Nucleotide-binding</keyword>
<dbReference type="PANTHER" id="PTHR43289:SF6">
    <property type="entry name" value="SERINE_THREONINE-PROTEIN KINASE NEKL-3"/>
    <property type="match status" value="1"/>
</dbReference>
<dbReference type="InterPro" id="IPR000719">
    <property type="entry name" value="Prot_kinase_dom"/>
</dbReference>
<dbReference type="GO" id="GO:0004674">
    <property type="term" value="F:protein serine/threonine kinase activity"/>
    <property type="evidence" value="ECO:0007669"/>
    <property type="project" value="TreeGrafter"/>
</dbReference>
<dbReference type="OrthoDB" id="5481250at2"/>
<evidence type="ECO:0000256" key="1">
    <source>
        <dbReference type="ARBA" id="ARBA00022679"/>
    </source>
</evidence>
<evidence type="ECO:0000259" key="7">
    <source>
        <dbReference type="PROSITE" id="PS50011"/>
    </source>
</evidence>
<dbReference type="EMBL" id="RAVZ01000009">
    <property type="protein sequence ID" value="RKG93377.1"/>
    <property type="molecule type" value="Genomic_DNA"/>
</dbReference>
<organism evidence="8 9">
    <name type="scientific">Corallococcus terminator</name>
    <dbReference type="NCBI Taxonomy" id="2316733"/>
    <lineage>
        <taxon>Bacteria</taxon>
        <taxon>Pseudomonadati</taxon>
        <taxon>Myxococcota</taxon>
        <taxon>Myxococcia</taxon>
        <taxon>Myxococcales</taxon>
        <taxon>Cystobacterineae</taxon>
        <taxon>Myxococcaceae</taxon>
        <taxon>Corallococcus</taxon>
    </lineage>
</organism>
<dbReference type="Pfam" id="PF08308">
    <property type="entry name" value="PEGA"/>
    <property type="match status" value="1"/>
</dbReference>
<dbReference type="PROSITE" id="PS00107">
    <property type="entry name" value="PROTEIN_KINASE_ATP"/>
    <property type="match status" value="1"/>
</dbReference>
<dbReference type="InterPro" id="IPR037682">
    <property type="entry name" value="TonB_C"/>
</dbReference>
<feature type="binding site" evidence="5">
    <location>
        <position position="55"/>
    </location>
    <ligand>
        <name>ATP</name>
        <dbReference type="ChEBI" id="CHEBI:30616"/>
    </ligand>
</feature>
<dbReference type="GO" id="GO:0055085">
    <property type="term" value="P:transmembrane transport"/>
    <property type="evidence" value="ECO:0007669"/>
    <property type="project" value="InterPro"/>
</dbReference>
<reference evidence="9" key="1">
    <citation type="submission" date="2018-09" db="EMBL/GenBank/DDBJ databases">
        <authorList>
            <person name="Livingstone P.G."/>
            <person name="Whitworth D.E."/>
        </authorList>
    </citation>
    <scope>NUCLEOTIDE SEQUENCE [LARGE SCALE GENOMIC DNA]</scope>
    <source>
        <strain evidence="9">CA054A</strain>
    </source>
</reference>
<dbReference type="Gene3D" id="1.10.510.10">
    <property type="entry name" value="Transferase(Phosphotransferase) domain 1"/>
    <property type="match status" value="1"/>
</dbReference>
<dbReference type="Proteomes" id="UP000268094">
    <property type="component" value="Unassembled WGS sequence"/>
</dbReference>
<sequence length="683" mass="73061">MIKSDSPSPEAPGTDPLIGRTLNGRFSILEPLGIGGMGKVYRALQAPLERVVALKVLNPNFPSSRDPGFQKRFLREASLTSKLRHPNTVTVIDYGQTDDGIYYIAMEYLEGRTLAQVLGQVGPLPWTRAVSVAQQVCRSLREAHSLGIIHRDLKPANIMILSESDQELVKVLDFGLVKSVAPQEGPVGPEITQNGTFLGSPMYMAPEQARNVADARSDVYSLGIMLFQMLMGRPPFIARDHIELIFAHYKEPPPTFQAVRPDLAVPPEIEMVVRRCLEKEPARRFQTMDELLEGLREAHMSAGGNSGVFRRMGGASTTGPYPSPPTTGPYASPIFANVGNHDGNDGLAVDISVEVPRDVQRARQRTLLMGGLVGGVVVAGLVGTALFFLRGGAEDKPAQPVVQAAPAQQAPVAEAPVAPGTGKVRFKLMSQPSGARVYFKGKERGTTPFTLELPLGSEGSITAELTFALEGYQTETVITGGSGEVVLSQKMTKRRGGSERPSRVELANASTPEDFENVAPVTPGGLAAPVMMQANPAVGGAVPATVSDKSAGALGASAATVQVSAAGSLAVPSLTTGALAPLPADAVVPFNESMERPVMLEEGRSLAYSREALATKSEGLVAVRCTITTKGRVENCRVFKMVEHMERAVLDSLLSRTYKPIQYQGRAVNVDYTFTMRLVAPKR</sequence>
<name>A0A3A8JBY0_9BACT</name>
<keyword evidence="9" id="KW-1185">Reference proteome</keyword>
<keyword evidence="4 5" id="KW-0067">ATP-binding</keyword>
<dbReference type="PANTHER" id="PTHR43289">
    <property type="entry name" value="MITOGEN-ACTIVATED PROTEIN KINASE KINASE KINASE 20-RELATED"/>
    <property type="match status" value="1"/>
</dbReference>
<feature type="transmembrane region" description="Helical" evidence="6">
    <location>
        <begin position="367"/>
        <end position="389"/>
    </location>
</feature>
<evidence type="ECO:0000313" key="8">
    <source>
        <dbReference type="EMBL" id="RKG93377.1"/>
    </source>
</evidence>